<dbReference type="AlphaFoldDB" id="A0A0F9U8U4"/>
<name>A0A0F9U8U4_9ZZZZ</name>
<accession>A0A0F9U8U4</accession>
<proteinExistence type="predicted"/>
<feature type="non-terminal residue" evidence="1">
    <location>
        <position position="1"/>
    </location>
</feature>
<evidence type="ECO:0000313" key="1">
    <source>
        <dbReference type="EMBL" id="KKN50073.1"/>
    </source>
</evidence>
<reference evidence="1" key="1">
    <citation type="journal article" date="2015" name="Nature">
        <title>Complex archaea that bridge the gap between prokaryotes and eukaryotes.</title>
        <authorList>
            <person name="Spang A."/>
            <person name="Saw J.H."/>
            <person name="Jorgensen S.L."/>
            <person name="Zaremba-Niedzwiedzka K."/>
            <person name="Martijn J."/>
            <person name="Lind A.E."/>
            <person name="van Eijk R."/>
            <person name="Schleper C."/>
            <person name="Guy L."/>
            <person name="Ettema T.J."/>
        </authorList>
    </citation>
    <scope>NUCLEOTIDE SEQUENCE</scope>
</reference>
<sequence>PVTLDNDSTATTGTTYHDLMNVADIVFTKGKWGKGSPRMNSSINNKIGSDNANAGGRSIHANLDGSLEMSIGADTIDNKSMLLDLQGGLISHFGKDKNGRSVIHQNDGDVIIQIGGEGIDNSGFRPGRLEIHLATSAEGEPQKIIIDENGITISVEGNALFSSSGDMTLGAGGKLLLAGELIYHYGSFDSAVDGTRAPQGTERLILRNGVPNSN</sequence>
<comment type="caution">
    <text evidence="1">The sequence shown here is derived from an EMBL/GenBank/DDBJ whole genome shotgun (WGS) entry which is preliminary data.</text>
</comment>
<protein>
    <submittedName>
        <fullName evidence="1">Uncharacterized protein</fullName>
    </submittedName>
</protein>
<organism evidence="1">
    <name type="scientific">marine sediment metagenome</name>
    <dbReference type="NCBI Taxonomy" id="412755"/>
    <lineage>
        <taxon>unclassified sequences</taxon>
        <taxon>metagenomes</taxon>
        <taxon>ecological metagenomes</taxon>
    </lineage>
</organism>
<dbReference type="EMBL" id="LAZR01001135">
    <property type="protein sequence ID" value="KKN50073.1"/>
    <property type="molecule type" value="Genomic_DNA"/>
</dbReference>
<gene>
    <name evidence="1" type="ORF">LCGC14_0636480</name>
</gene>